<dbReference type="Proteomes" id="UP001165121">
    <property type="component" value="Unassembled WGS sequence"/>
</dbReference>
<dbReference type="AlphaFoldDB" id="A0A9W6XLD9"/>
<evidence type="ECO:0000313" key="1">
    <source>
        <dbReference type="EMBL" id="GMF41046.1"/>
    </source>
</evidence>
<evidence type="ECO:0000313" key="2">
    <source>
        <dbReference type="Proteomes" id="UP001165121"/>
    </source>
</evidence>
<protein>
    <submittedName>
        <fullName evidence="1">Unnamed protein product</fullName>
    </submittedName>
</protein>
<proteinExistence type="predicted"/>
<keyword evidence="2" id="KW-1185">Reference proteome</keyword>
<dbReference type="EMBL" id="BSXT01001300">
    <property type="protein sequence ID" value="GMF41046.1"/>
    <property type="molecule type" value="Genomic_DNA"/>
</dbReference>
<accession>A0A9W6XLD9</accession>
<dbReference type="OrthoDB" id="119994at2759"/>
<comment type="caution">
    <text evidence="1">The sequence shown here is derived from an EMBL/GenBank/DDBJ whole genome shotgun (WGS) entry which is preliminary data.</text>
</comment>
<gene>
    <name evidence="1" type="ORF">Pfra01_001282600</name>
</gene>
<sequence>MCKDIKVSSDIPATKLKRAVNTGILSLTKEQLHGSGATLCVHPETAMKIQKAKRAGRGVRLLITPHEIEYPMTVLNAETSMADLSGLRSGAPQIWL</sequence>
<reference evidence="1" key="1">
    <citation type="submission" date="2023-04" db="EMBL/GenBank/DDBJ databases">
        <title>Phytophthora fragariaefolia NBRC 109709.</title>
        <authorList>
            <person name="Ichikawa N."/>
            <person name="Sato H."/>
            <person name="Tonouchi N."/>
        </authorList>
    </citation>
    <scope>NUCLEOTIDE SEQUENCE</scope>
    <source>
        <strain evidence="1">NBRC 109709</strain>
    </source>
</reference>
<organism evidence="1 2">
    <name type="scientific">Phytophthora fragariaefolia</name>
    <dbReference type="NCBI Taxonomy" id="1490495"/>
    <lineage>
        <taxon>Eukaryota</taxon>
        <taxon>Sar</taxon>
        <taxon>Stramenopiles</taxon>
        <taxon>Oomycota</taxon>
        <taxon>Peronosporomycetes</taxon>
        <taxon>Peronosporales</taxon>
        <taxon>Peronosporaceae</taxon>
        <taxon>Phytophthora</taxon>
    </lineage>
</organism>
<name>A0A9W6XLD9_9STRA</name>